<name>A0A0B7C0K8_9EUPU</name>
<protein>
    <submittedName>
        <fullName evidence="1">Uncharacterized protein</fullName>
    </submittedName>
</protein>
<dbReference type="EMBL" id="HACG01051892">
    <property type="protein sequence ID" value="CEK98763.1"/>
    <property type="molecule type" value="Transcribed_RNA"/>
</dbReference>
<organism evidence="1">
    <name type="scientific">Arion vulgaris</name>
    <dbReference type="NCBI Taxonomy" id="1028688"/>
    <lineage>
        <taxon>Eukaryota</taxon>
        <taxon>Metazoa</taxon>
        <taxon>Spiralia</taxon>
        <taxon>Lophotrochozoa</taxon>
        <taxon>Mollusca</taxon>
        <taxon>Gastropoda</taxon>
        <taxon>Heterobranchia</taxon>
        <taxon>Euthyneura</taxon>
        <taxon>Panpulmonata</taxon>
        <taxon>Eupulmonata</taxon>
        <taxon>Stylommatophora</taxon>
        <taxon>Helicina</taxon>
        <taxon>Arionoidea</taxon>
        <taxon>Arionidae</taxon>
        <taxon>Arion</taxon>
    </lineage>
</organism>
<evidence type="ECO:0000313" key="1">
    <source>
        <dbReference type="EMBL" id="CEK98763.1"/>
    </source>
</evidence>
<gene>
    <name evidence="1" type="primary">ORF219522</name>
</gene>
<feature type="non-terminal residue" evidence="1">
    <location>
        <position position="77"/>
    </location>
</feature>
<proteinExistence type="predicted"/>
<accession>A0A0B7C0K8</accession>
<reference evidence="1" key="1">
    <citation type="submission" date="2014-12" db="EMBL/GenBank/DDBJ databases">
        <title>Insight into the proteome of Arion vulgaris.</title>
        <authorList>
            <person name="Aradska J."/>
            <person name="Bulat T."/>
            <person name="Smidak R."/>
            <person name="Sarate P."/>
            <person name="Gangsoo J."/>
            <person name="Sialana F."/>
            <person name="Bilban M."/>
            <person name="Lubec G."/>
        </authorList>
    </citation>
    <scope>NUCLEOTIDE SEQUENCE</scope>
    <source>
        <tissue evidence="1">Skin</tissue>
    </source>
</reference>
<feature type="non-terminal residue" evidence="1">
    <location>
        <position position="1"/>
    </location>
</feature>
<sequence>RIDCKNTLDDRGIKVGTQRSKMDEYTKSQMTEALLYLMHNPTVKYNQFRVEFDFVSSATFELWLERIKTVILYIASN</sequence>
<dbReference type="AlphaFoldDB" id="A0A0B7C0K8"/>